<keyword evidence="5" id="KW-0812">Transmembrane</keyword>
<dbReference type="InterPro" id="IPR029044">
    <property type="entry name" value="Nucleotide-diphossugar_trans"/>
</dbReference>
<dbReference type="InterPro" id="IPR015338">
    <property type="entry name" value="GT64_dom"/>
</dbReference>
<accession>A0A6U4C687</accession>
<dbReference type="PANTHER" id="PTHR48261:SF2">
    <property type="entry name" value="ACETYLGLUCOSAMINYLTRANSFERASE"/>
    <property type="match status" value="1"/>
</dbReference>
<keyword evidence="5" id="KW-1133">Transmembrane helix</keyword>
<gene>
    <name evidence="7" type="ORF">VBRA1451_LOCUS10927</name>
    <name evidence="8" type="ORF">VBRA1451_LOCUS10928</name>
</gene>
<dbReference type="EMBL" id="HBGB01018890">
    <property type="protein sequence ID" value="CAD9055863.1"/>
    <property type="molecule type" value="Transcribed_RNA"/>
</dbReference>
<evidence type="ECO:0000256" key="2">
    <source>
        <dbReference type="ARBA" id="ARBA00022679"/>
    </source>
</evidence>
<evidence type="ECO:0000256" key="5">
    <source>
        <dbReference type="SAM" id="Phobius"/>
    </source>
</evidence>
<evidence type="ECO:0000259" key="6">
    <source>
        <dbReference type="Pfam" id="PF09258"/>
    </source>
</evidence>
<keyword evidence="2" id="KW-0808">Transferase</keyword>
<keyword evidence="4" id="KW-1015">Disulfide bond</keyword>
<feature type="transmembrane region" description="Helical" evidence="5">
    <location>
        <begin position="12"/>
        <end position="32"/>
    </location>
</feature>
<comment type="subcellular location">
    <subcellularLocation>
        <location evidence="1">Membrane</location>
    </subcellularLocation>
</comment>
<dbReference type="GO" id="GO:0016757">
    <property type="term" value="F:glycosyltransferase activity"/>
    <property type="evidence" value="ECO:0007669"/>
    <property type="project" value="InterPro"/>
</dbReference>
<name>A0A6U4C687_9ALVE</name>
<evidence type="ECO:0000313" key="8">
    <source>
        <dbReference type="EMBL" id="CAD9055863.1"/>
    </source>
</evidence>
<dbReference type="PANTHER" id="PTHR48261">
    <property type="entry name" value="ACETYLGLUCOSAMINYLTRANSFERASE"/>
    <property type="match status" value="1"/>
</dbReference>
<dbReference type="GO" id="GO:0016020">
    <property type="term" value="C:membrane"/>
    <property type="evidence" value="ECO:0007669"/>
    <property type="project" value="UniProtKB-SubCell"/>
</dbReference>
<evidence type="ECO:0000313" key="7">
    <source>
        <dbReference type="EMBL" id="CAD9055862.1"/>
    </source>
</evidence>
<protein>
    <recommendedName>
        <fullName evidence="6">Glycosyl transferase 64 domain-containing protein</fullName>
    </recommendedName>
</protein>
<proteinExistence type="predicted"/>
<evidence type="ECO:0000256" key="4">
    <source>
        <dbReference type="ARBA" id="ARBA00023157"/>
    </source>
</evidence>
<dbReference type="InterPro" id="IPR004263">
    <property type="entry name" value="Exostosin"/>
</dbReference>
<dbReference type="AlphaFoldDB" id="A0A6U4C687"/>
<dbReference type="Gene3D" id="3.90.550.10">
    <property type="entry name" value="Spore Coat Polysaccharide Biosynthesis Protein SpsA, Chain A"/>
    <property type="match status" value="1"/>
</dbReference>
<feature type="domain" description="Glycosyl transferase 64" evidence="6">
    <location>
        <begin position="123"/>
        <end position="351"/>
    </location>
</feature>
<reference evidence="8" key="1">
    <citation type="submission" date="2021-01" db="EMBL/GenBank/DDBJ databases">
        <authorList>
            <person name="Corre E."/>
            <person name="Pelletier E."/>
            <person name="Niang G."/>
            <person name="Scheremetjew M."/>
            <person name="Finn R."/>
            <person name="Kale V."/>
            <person name="Holt S."/>
            <person name="Cochrane G."/>
            <person name="Meng A."/>
            <person name="Brown T."/>
            <person name="Cohen L."/>
        </authorList>
    </citation>
    <scope>NUCLEOTIDE SEQUENCE</scope>
    <source>
        <strain evidence="8">CCMP3346</strain>
    </source>
</reference>
<sequence>MLARAKQACWPLRIMLLALLSGTTALLLLRMLRRRTWNGLRQAAAAGGDHDFSALRTVTLDQWVPDYTGPGRCRFASHIRRKGSTGGSTTLTLGMNDTAIHDLQGSVTVAVRMGPFRALRWIMSCVKARLEDCSFVREIVLDVWTPPGKSLEAFRNELHNHLRKVNTTKARILPGDRGLGERYFVGEHIQTPFTLVLDDDKLLHCAEIHKLLLAAQRFPQRIIGPVKVRRSIHKCVIGSDTLLYPTERQEDNMALTSAALVPTSLMDAYRRLIPRPVIDFINGELNCEDVCFNWLAAHLNGDEEEACVIVEDVEVKEGPQGNDALTKSHNSWGRRNACLNFLRDVFPQWPIPRPSSFRVRIE</sequence>
<keyword evidence="3 5" id="KW-0472">Membrane</keyword>
<dbReference type="EMBL" id="HBGB01018889">
    <property type="protein sequence ID" value="CAD9055862.1"/>
    <property type="molecule type" value="Transcribed_RNA"/>
</dbReference>
<evidence type="ECO:0000256" key="1">
    <source>
        <dbReference type="ARBA" id="ARBA00004370"/>
    </source>
</evidence>
<evidence type="ECO:0000256" key="3">
    <source>
        <dbReference type="ARBA" id="ARBA00023136"/>
    </source>
</evidence>
<dbReference type="Pfam" id="PF09258">
    <property type="entry name" value="Glyco_transf_64"/>
    <property type="match status" value="1"/>
</dbReference>
<organism evidence="8">
    <name type="scientific">Vitrella brassicaformis</name>
    <dbReference type="NCBI Taxonomy" id="1169539"/>
    <lineage>
        <taxon>Eukaryota</taxon>
        <taxon>Sar</taxon>
        <taxon>Alveolata</taxon>
        <taxon>Colpodellida</taxon>
        <taxon>Vitrellaceae</taxon>
        <taxon>Vitrella</taxon>
    </lineage>
</organism>